<dbReference type="AlphaFoldDB" id="A0A8H8CDN9"/>
<gene>
    <name evidence="1" type="ORF">JR316_013303</name>
</gene>
<proteinExistence type="predicted"/>
<dbReference type="EMBL" id="JAFIQS010000025">
    <property type="protein sequence ID" value="KAG5161763.1"/>
    <property type="molecule type" value="Genomic_DNA"/>
</dbReference>
<name>A0A8H8CDN9_PSICU</name>
<evidence type="ECO:0000313" key="1">
    <source>
        <dbReference type="EMBL" id="KAG5161763.1"/>
    </source>
</evidence>
<comment type="caution">
    <text evidence="1">The sequence shown here is derived from an EMBL/GenBank/DDBJ whole genome shotgun (WGS) entry which is preliminary data.</text>
</comment>
<reference evidence="1" key="1">
    <citation type="submission" date="2021-02" db="EMBL/GenBank/DDBJ databases">
        <title>Psilocybe cubensis genome.</title>
        <authorList>
            <person name="Mckernan K.J."/>
            <person name="Crawford S."/>
            <person name="Trippe A."/>
            <person name="Kane L.T."/>
            <person name="Mclaughlin S."/>
        </authorList>
    </citation>
    <scope>NUCLEOTIDE SEQUENCE [LARGE SCALE GENOMIC DNA]</scope>
    <source>
        <strain evidence="1">MGC-MH-2018</strain>
    </source>
</reference>
<protein>
    <submittedName>
        <fullName evidence="1">Uncharacterized protein</fullName>
    </submittedName>
</protein>
<organism evidence="1">
    <name type="scientific">Psilocybe cubensis</name>
    <name type="common">Psychedelic mushroom</name>
    <name type="synonym">Stropharia cubensis</name>
    <dbReference type="NCBI Taxonomy" id="181762"/>
    <lineage>
        <taxon>Eukaryota</taxon>
        <taxon>Fungi</taxon>
        <taxon>Dikarya</taxon>
        <taxon>Basidiomycota</taxon>
        <taxon>Agaricomycotina</taxon>
        <taxon>Agaricomycetes</taxon>
        <taxon>Agaricomycetidae</taxon>
        <taxon>Agaricales</taxon>
        <taxon>Agaricineae</taxon>
        <taxon>Strophariaceae</taxon>
        <taxon>Psilocybe</taxon>
    </lineage>
</organism>
<accession>A0A8H8CDN9</accession>
<sequence>MSAPVYQRDHVLPSTRRTTVKQFLSLFAPGWVAQIRKAVETLVPSNFAGLEVEERVLIAPSASAFDALFREACASFDRYSSYVDTCCLDLLRSVPPITVVDMQQLLANTQKLRERSEVIIELGGIPFLEDRDIRLMCLCLAKARAGANAHVTAYAADVFYEFLQLATNDQRHKIEAHYYRFNDDIIDLRREFEESHPFELTERTLSLLPRIQRLLDSLGTPLPDVPDTESLETRLHRYEEILGVLESRFRLAKERYDSDVAAGSSPEHPSVHARRGYSTETAIMVEDVDWCADFLFIRFVTC</sequence>